<dbReference type="GeneID" id="20322834"/>
<proteinExistence type="predicted"/>
<keyword evidence="3" id="KW-1185">Reference proteome</keyword>
<reference evidence="2 3" key="1">
    <citation type="submission" date="2013-11" db="EMBL/GenBank/DDBJ databases">
        <title>Opisthorchis viverrini - life in the bile duct.</title>
        <authorList>
            <person name="Young N.D."/>
            <person name="Nagarajan N."/>
            <person name="Lin S.J."/>
            <person name="Korhonen P.K."/>
            <person name="Jex A.R."/>
            <person name="Hall R.S."/>
            <person name="Safavi-Hemami H."/>
            <person name="Kaewkong W."/>
            <person name="Bertrand D."/>
            <person name="Gao S."/>
            <person name="Seet Q."/>
            <person name="Wongkham S."/>
            <person name="Teh B.T."/>
            <person name="Wongkham C."/>
            <person name="Intapan P.M."/>
            <person name="Maleewong W."/>
            <person name="Yang X."/>
            <person name="Hu M."/>
            <person name="Wang Z."/>
            <person name="Hofmann A."/>
            <person name="Sternberg P.W."/>
            <person name="Tan P."/>
            <person name="Wang J."/>
            <person name="Gasser R.B."/>
        </authorList>
    </citation>
    <scope>NUCLEOTIDE SEQUENCE [LARGE SCALE GENOMIC DNA]</scope>
</reference>
<gene>
    <name evidence="2" type="ORF">T265_08655</name>
</gene>
<evidence type="ECO:0000313" key="3">
    <source>
        <dbReference type="Proteomes" id="UP000054324"/>
    </source>
</evidence>
<name>A0A075A7J3_OPIVI</name>
<feature type="compositionally biased region" description="Acidic residues" evidence="1">
    <location>
        <begin position="1"/>
        <end position="14"/>
    </location>
</feature>
<dbReference type="CTD" id="20322834"/>
<dbReference type="Proteomes" id="UP000054324">
    <property type="component" value="Unassembled WGS sequence"/>
</dbReference>
<dbReference type="EMBL" id="KL596849">
    <property type="protein sequence ID" value="KER23434.1"/>
    <property type="molecule type" value="Genomic_DNA"/>
</dbReference>
<sequence length="99" mass="10677">MGPIALDDDTSPDDSEGRLSAQCSSKPHTHALHIPSGSTTLMQGLCGPMLQSAGWDCWYSARSSGGNDDLKKRSLTIDVNHNPTLGVYVLTKLHRTLEL</sequence>
<organism evidence="2 3">
    <name type="scientific">Opisthorchis viverrini</name>
    <name type="common">Southeast Asian liver fluke</name>
    <dbReference type="NCBI Taxonomy" id="6198"/>
    <lineage>
        <taxon>Eukaryota</taxon>
        <taxon>Metazoa</taxon>
        <taxon>Spiralia</taxon>
        <taxon>Lophotrochozoa</taxon>
        <taxon>Platyhelminthes</taxon>
        <taxon>Trematoda</taxon>
        <taxon>Digenea</taxon>
        <taxon>Opisthorchiida</taxon>
        <taxon>Opisthorchiata</taxon>
        <taxon>Opisthorchiidae</taxon>
        <taxon>Opisthorchis</taxon>
    </lineage>
</organism>
<feature type="region of interest" description="Disordered" evidence="1">
    <location>
        <begin position="1"/>
        <end position="30"/>
    </location>
</feature>
<evidence type="ECO:0000313" key="2">
    <source>
        <dbReference type="EMBL" id="KER23434.1"/>
    </source>
</evidence>
<dbReference type="AlphaFoldDB" id="A0A075A7J3"/>
<accession>A0A075A7J3</accession>
<evidence type="ECO:0000256" key="1">
    <source>
        <dbReference type="SAM" id="MobiDB-lite"/>
    </source>
</evidence>
<protein>
    <submittedName>
        <fullName evidence="2">Uncharacterized protein</fullName>
    </submittedName>
</protein>
<dbReference type="RefSeq" id="XP_009172790.1">
    <property type="nucleotide sequence ID" value="XM_009174526.1"/>
</dbReference>
<dbReference type="KEGG" id="ovi:T265_08655"/>